<dbReference type="EMBL" id="CM037614">
    <property type="protein sequence ID" value="KAH8016746.1"/>
    <property type="molecule type" value="Genomic_DNA"/>
</dbReference>
<protein>
    <submittedName>
        <fullName evidence="1">Cysteine-rich motor neuron 1 protein</fullName>
    </submittedName>
</protein>
<dbReference type="Proteomes" id="UP000827872">
    <property type="component" value="Linkage Group LG01"/>
</dbReference>
<proteinExistence type="predicted"/>
<accession>A0ACB8GBS1</accession>
<evidence type="ECO:0000313" key="1">
    <source>
        <dbReference type="EMBL" id="KAH8016746.1"/>
    </source>
</evidence>
<organism evidence="1 2">
    <name type="scientific">Sphaerodactylus townsendi</name>
    <dbReference type="NCBI Taxonomy" id="933632"/>
    <lineage>
        <taxon>Eukaryota</taxon>
        <taxon>Metazoa</taxon>
        <taxon>Chordata</taxon>
        <taxon>Craniata</taxon>
        <taxon>Vertebrata</taxon>
        <taxon>Euteleostomi</taxon>
        <taxon>Lepidosauria</taxon>
        <taxon>Squamata</taxon>
        <taxon>Bifurcata</taxon>
        <taxon>Gekkota</taxon>
        <taxon>Sphaerodactylidae</taxon>
        <taxon>Sphaerodactylus</taxon>
    </lineage>
</organism>
<evidence type="ECO:0000313" key="2">
    <source>
        <dbReference type="Proteomes" id="UP000827872"/>
    </source>
</evidence>
<reference evidence="1" key="1">
    <citation type="submission" date="2021-08" db="EMBL/GenBank/DDBJ databases">
        <title>The first chromosome-level gecko genome reveals the dynamic sex chromosomes of Neotropical dwarf geckos (Sphaerodactylidae: Sphaerodactylus).</title>
        <authorList>
            <person name="Pinto B.J."/>
            <person name="Keating S.E."/>
            <person name="Gamble T."/>
        </authorList>
    </citation>
    <scope>NUCLEOTIDE SEQUENCE</scope>
    <source>
        <strain evidence="1">TG3544</strain>
    </source>
</reference>
<sequence length="154" mass="17805">MCREMYVPEPTNIPIEKTNRREYNEQEAPVWPTPSENDIIRFHRDMGHLQGDFRENRGSESSPEASLSSLAWVTVPIMTALVLIIALLLINQKKQWIPVSCYRAPSKQVLTLHPPQEHPDRAKKPPLRCRGPSPCCQHREARRNQSSQQGLFWL</sequence>
<comment type="caution">
    <text evidence="1">The sequence shown here is derived from an EMBL/GenBank/DDBJ whole genome shotgun (WGS) entry which is preliminary data.</text>
</comment>
<name>A0ACB8GBS1_9SAUR</name>
<keyword evidence="2" id="KW-1185">Reference proteome</keyword>
<gene>
    <name evidence="1" type="primary">CRIM1_1</name>
    <name evidence="1" type="ORF">K3G42_022351</name>
</gene>